<feature type="region of interest" description="Disordered" evidence="1">
    <location>
        <begin position="21"/>
        <end position="46"/>
    </location>
</feature>
<dbReference type="EMBL" id="AAXD02000074">
    <property type="protein sequence ID" value="EDN81843.1"/>
    <property type="molecule type" value="Genomic_DNA"/>
</dbReference>
<comment type="caution">
    <text evidence="2">The sequence shown here is derived from an EMBL/GenBank/DDBJ whole genome shotgun (WGS) entry which is preliminary data.</text>
</comment>
<dbReference type="AlphaFoldDB" id="A7A7X8"/>
<sequence length="61" mass="6681">MRTAIKHDNLIARCIRRPSVSGGATWTTGSPACPNGRGKRKRHDPRMALASRAGVVFSEYN</sequence>
<gene>
    <name evidence="2" type="ORF">BIFADO_01968</name>
</gene>
<protein>
    <submittedName>
        <fullName evidence="2">Uncharacterized protein</fullName>
    </submittedName>
</protein>
<accession>A7A7X8</accession>
<evidence type="ECO:0000256" key="1">
    <source>
        <dbReference type="SAM" id="MobiDB-lite"/>
    </source>
</evidence>
<dbReference type="HOGENOM" id="CLU_2913188_0_0_11"/>
<name>A7A7X8_BIFAD</name>
<reference evidence="2 3" key="2">
    <citation type="submission" date="2007-05" db="EMBL/GenBank/DDBJ databases">
        <title>Draft genome sequence of Bifidobacterium adolescentis (L2-32).</title>
        <authorList>
            <person name="Sudarsanam P."/>
            <person name="Ley R."/>
            <person name="Guruge J."/>
            <person name="Turnbaugh P.J."/>
            <person name="Mahowald M."/>
            <person name="Liep D."/>
            <person name="Gordon J."/>
        </authorList>
    </citation>
    <scope>NUCLEOTIDE SEQUENCE [LARGE SCALE GENOMIC DNA]</scope>
    <source>
        <strain evidence="2 3">L2-32</strain>
    </source>
</reference>
<evidence type="ECO:0000313" key="3">
    <source>
        <dbReference type="Proteomes" id="UP000003773"/>
    </source>
</evidence>
<evidence type="ECO:0000313" key="2">
    <source>
        <dbReference type="EMBL" id="EDN81843.1"/>
    </source>
</evidence>
<proteinExistence type="predicted"/>
<reference evidence="2 3" key="1">
    <citation type="submission" date="2007-04" db="EMBL/GenBank/DDBJ databases">
        <authorList>
            <person name="Fulton L."/>
            <person name="Clifton S."/>
            <person name="Fulton B."/>
            <person name="Xu J."/>
            <person name="Minx P."/>
            <person name="Pepin K.H."/>
            <person name="Johnson M."/>
            <person name="Thiruvilangam P."/>
            <person name="Bhonagiri V."/>
            <person name="Nash W.E."/>
            <person name="Mardis E.R."/>
            <person name="Wilson R.K."/>
        </authorList>
    </citation>
    <scope>NUCLEOTIDE SEQUENCE [LARGE SCALE GENOMIC DNA]</scope>
    <source>
        <strain evidence="2 3">L2-32</strain>
    </source>
</reference>
<organism evidence="2 3">
    <name type="scientific">Bifidobacterium adolescentis L2-32</name>
    <dbReference type="NCBI Taxonomy" id="411481"/>
    <lineage>
        <taxon>Bacteria</taxon>
        <taxon>Bacillati</taxon>
        <taxon>Actinomycetota</taxon>
        <taxon>Actinomycetes</taxon>
        <taxon>Bifidobacteriales</taxon>
        <taxon>Bifidobacteriaceae</taxon>
        <taxon>Bifidobacterium</taxon>
    </lineage>
</organism>
<dbReference type="Proteomes" id="UP000003773">
    <property type="component" value="Unassembled WGS sequence"/>
</dbReference>